<dbReference type="Proteomes" id="UP000029518">
    <property type="component" value="Chromosome"/>
</dbReference>
<dbReference type="HOGENOM" id="CLU_375000_0_0_9"/>
<feature type="domain" description="BIG2" evidence="2">
    <location>
        <begin position="32"/>
        <end position="113"/>
    </location>
</feature>
<evidence type="ECO:0000313" key="4">
    <source>
        <dbReference type="Proteomes" id="UP000029518"/>
    </source>
</evidence>
<proteinExistence type="predicted"/>
<protein>
    <recommendedName>
        <fullName evidence="2">BIG2 domain-containing protein</fullName>
    </recommendedName>
</protein>
<feature type="domain" description="BIG2" evidence="2">
    <location>
        <begin position="397"/>
        <end position="478"/>
    </location>
</feature>
<dbReference type="SMART" id="SM00635">
    <property type="entry name" value="BID_2"/>
    <property type="match status" value="7"/>
</dbReference>
<feature type="signal peptide" evidence="1">
    <location>
        <begin position="1"/>
        <end position="28"/>
    </location>
</feature>
<feature type="domain" description="BIG2" evidence="2">
    <location>
        <begin position="120"/>
        <end position="206"/>
    </location>
</feature>
<feature type="domain" description="BIG2" evidence="2">
    <location>
        <begin position="667"/>
        <end position="748"/>
    </location>
</feature>
<reference evidence="3" key="1">
    <citation type="submission" date="2014-08" db="EMBL/GenBank/DDBJ databases">
        <title>Comparative genomics of the Paenibacillus odorifer group.</title>
        <authorList>
            <person name="den Bakker H.C."/>
            <person name="Tsai Y.-C.Y.-C."/>
            <person name="Martin N."/>
            <person name="Korlach J."/>
            <person name="Wiedmann M."/>
        </authorList>
    </citation>
    <scope>NUCLEOTIDE SEQUENCE [LARGE SCALE GENOMIC DNA]</scope>
    <source>
        <strain evidence="3">DSM 13188</strain>
    </source>
</reference>
<dbReference type="OrthoDB" id="503324at2"/>
<evidence type="ECO:0000259" key="2">
    <source>
        <dbReference type="SMART" id="SM00635"/>
    </source>
</evidence>
<accession>A0A089MV12</accession>
<dbReference type="InterPro" id="IPR003343">
    <property type="entry name" value="Big_2"/>
</dbReference>
<evidence type="ECO:0000313" key="3">
    <source>
        <dbReference type="EMBL" id="AIQ60289.1"/>
    </source>
</evidence>
<dbReference type="InterPro" id="IPR008964">
    <property type="entry name" value="Invasin/intimin_cell_adhesion"/>
</dbReference>
<dbReference type="EMBL" id="CP009285">
    <property type="protein sequence ID" value="AIQ60289.1"/>
    <property type="molecule type" value="Genomic_DNA"/>
</dbReference>
<feature type="chain" id="PRO_5001847615" description="BIG2 domain-containing protein" evidence="1">
    <location>
        <begin position="29"/>
        <end position="750"/>
    </location>
</feature>
<dbReference type="SUPFAM" id="SSF49373">
    <property type="entry name" value="Invasin/intimin cell-adhesion fragments"/>
    <property type="match status" value="4"/>
</dbReference>
<name>A0A089MV12_PAEBO</name>
<feature type="domain" description="BIG2" evidence="2">
    <location>
        <begin position="217"/>
        <end position="299"/>
    </location>
</feature>
<dbReference type="Pfam" id="PF22359">
    <property type="entry name" value="Big-like"/>
    <property type="match status" value="1"/>
</dbReference>
<dbReference type="Gene3D" id="2.60.40.1080">
    <property type="match status" value="7"/>
</dbReference>
<dbReference type="InterPro" id="IPR054604">
    <property type="entry name" value="SbsC_Big-like"/>
</dbReference>
<feature type="domain" description="BIG2" evidence="2">
    <location>
        <begin position="303"/>
        <end position="393"/>
    </location>
</feature>
<dbReference type="AlphaFoldDB" id="A0A089MV12"/>
<keyword evidence="4" id="KW-1185">Reference proteome</keyword>
<dbReference type="KEGG" id="pbd:PBOR_27575"/>
<organism evidence="3 4">
    <name type="scientific">Paenibacillus borealis</name>
    <dbReference type="NCBI Taxonomy" id="160799"/>
    <lineage>
        <taxon>Bacteria</taxon>
        <taxon>Bacillati</taxon>
        <taxon>Bacillota</taxon>
        <taxon>Bacilli</taxon>
        <taxon>Bacillales</taxon>
        <taxon>Paenibacillaceae</taxon>
        <taxon>Paenibacillus</taxon>
    </lineage>
</organism>
<gene>
    <name evidence="3" type="ORF">PBOR_27575</name>
</gene>
<feature type="domain" description="BIG2" evidence="2">
    <location>
        <begin position="583"/>
        <end position="663"/>
    </location>
</feature>
<keyword evidence="1" id="KW-0732">Signal</keyword>
<evidence type="ECO:0000256" key="1">
    <source>
        <dbReference type="SAM" id="SignalP"/>
    </source>
</evidence>
<sequence>MTVYRKMTKTLLIMILLVAAAFPVNVFAAAGDINSIEIDSSDKIELTVGQTPKQLKVYANVEGSSSKRDVTASATWTSSKNEVVSVINGQIKPLTYGTAMITATYSNNAVDTVEVSVTYPYKDLTLKRSTEGSYKLGDKEASLLVTATAKGGESATEEKDVTKDADWSSSNSGVLTITAGKITLVGEGTATVTAKYKGLTETFKAVVELPYSAIELKDKNGTVVKELEMLVGDDPVQLTAKTKATAESTESTIANADVDWSSSAESVAKVDEGKITILGVGKAVITASYLGVTQSVDVYVRAPYEALLLNPTGDQSLFLGESLNVTASMRNAVNSTTNETAAATWTSDNLMAATVAANVTDASNAFATVTGKAVGSSVIKADHLGISKTFKVTVYPTLTELTLEKTEQEIYTADSVSLPKVSGTKYDGTKLDISDEIEWTSANEEIVSIKDGKLTGGKAGTATLTGKIKAGAVTAGSATAIRSKTVELKVTVKNKVLVLIGPEDALGLVIGEETPLPAVQAVLENGDELDVTDTIVWELGGSNAVLKQSAAAKTIKGLVKGSATLKGTYSNKTISVPVTIEQKVVKLVVEPAVLEMNIKGSKTIKVTGYFSNGKTANFSGGMNWVSSNPEVASVKGTSVKAITEGTVTLSGSYQGIPATVKISVVPKLMKITVSENKLSLAPGAGKSVVVTALYDTGKSAVVTGSVVWTSSKPSVAKVNSSGQITAVSKGTTSVKGKLGTKTVTVSVTVK</sequence>